<dbReference type="GO" id="GO:0003677">
    <property type="term" value="F:DNA binding"/>
    <property type="evidence" value="ECO:0007669"/>
    <property type="project" value="InterPro"/>
</dbReference>
<keyword evidence="5" id="KW-0234">DNA repair</keyword>
<dbReference type="GO" id="GO:0006281">
    <property type="term" value="P:DNA repair"/>
    <property type="evidence" value="ECO:0007669"/>
    <property type="project" value="UniProtKB-KW"/>
</dbReference>
<feature type="region of interest" description="Disordered" evidence="6">
    <location>
        <begin position="407"/>
        <end position="452"/>
    </location>
</feature>
<dbReference type="AlphaFoldDB" id="A0AAQ4EZ42"/>
<organism evidence="8 9">
    <name type="scientific">Amblyomma americanum</name>
    <name type="common">Lone star tick</name>
    <dbReference type="NCBI Taxonomy" id="6943"/>
    <lineage>
        <taxon>Eukaryota</taxon>
        <taxon>Metazoa</taxon>
        <taxon>Ecdysozoa</taxon>
        <taxon>Arthropoda</taxon>
        <taxon>Chelicerata</taxon>
        <taxon>Arachnida</taxon>
        <taxon>Acari</taxon>
        <taxon>Parasitiformes</taxon>
        <taxon>Ixodida</taxon>
        <taxon>Ixodoidea</taxon>
        <taxon>Ixodidae</taxon>
        <taxon>Amblyomminae</taxon>
        <taxon>Amblyomma</taxon>
    </lineage>
</organism>
<dbReference type="SUPFAM" id="SSF57850">
    <property type="entry name" value="RING/U-box"/>
    <property type="match status" value="1"/>
</dbReference>
<evidence type="ECO:0000313" key="8">
    <source>
        <dbReference type="EMBL" id="KAK8780106.1"/>
    </source>
</evidence>
<evidence type="ECO:0000256" key="3">
    <source>
        <dbReference type="ARBA" id="ARBA00022771"/>
    </source>
</evidence>
<accession>A0AAQ4EZ42</accession>
<evidence type="ECO:0000313" key="9">
    <source>
        <dbReference type="Proteomes" id="UP001321473"/>
    </source>
</evidence>
<name>A0AAQ4EZ42_AMBAM</name>
<dbReference type="Gene3D" id="3.30.40.10">
    <property type="entry name" value="Zinc/RING finger domain, C3HC4 (zinc finger)"/>
    <property type="match status" value="2"/>
</dbReference>
<evidence type="ECO:0000259" key="7">
    <source>
        <dbReference type="SMART" id="SM00734"/>
    </source>
</evidence>
<dbReference type="InterPro" id="IPR017907">
    <property type="entry name" value="Znf_RING_CS"/>
</dbReference>
<reference evidence="8 9" key="1">
    <citation type="journal article" date="2023" name="Arcadia Sci">
        <title>De novo assembly of a long-read Amblyomma americanum tick genome.</title>
        <authorList>
            <person name="Chou S."/>
            <person name="Poskanzer K.E."/>
            <person name="Rollins M."/>
            <person name="Thuy-Boun P.S."/>
        </authorList>
    </citation>
    <scope>NUCLEOTIDE SEQUENCE [LARGE SCALE GENOMIC DNA]</scope>
    <source>
        <strain evidence="8">F_SG_1</strain>
        <tissue evidence="8">Salivary glands</tissue>
    </source>
</reference>
<dbReference type="GO" id="GO:0005164">
    <property type="term" value="F:tumor necrosis factor receptor binding"/>
    <property type="evidence" value="ECO:0007669"/>
    <property type="project" value="TreeGrafter"/>
</dbReference>
<evidence type="ECO:0000256" key="2">
    <source>
        <dbReference type="ARBA" id="ARBA00022763"/>
    </source>
</evidence>
<keyword evidence="2" id="KW-0227">DNA damage</keyword>
<proteinExistence type="predicted"/>
<evidence type="ECO:0000256" key="1">
    <source>
        <dbReference type="ARBA" id="ARBA00022723"/>
    </source>
</evidence>
<dbReference type="PROSITE" id="PS00518">
    <property type="entry name" value="ZF_RING_1"/>
    <property type="match status" value="2"/>
</dbReference>
<comment type="caution">
    <text evidence="8">The sequence shown here is derived from an EMBL/GenBank/DDBJ whole genome shotgun (WGS) entry which is preliminary data.</text>
</comment>
<dbReference type="PANTHER" id="PTHR10131">
    <property type="entry name" value="TNF RECEPTOR ASSOCIATED FACTOR"/>
    <property type="match status" value="1"/>
</dbReference>
<keyword evidence="4" id="KW-0862">Zinc</keyword>
<keyword evidence="9" id="KW-1185">Reference proteome</keyword>
<dbReference type="SMART" id="SM00734">
    <property type="entry name" value="ZnF_Rad18"/>
    <property type="match status" value="2"/>
</dbReference>
<dbReference type="GO" id="GO:0043122">
    <property type="term" value="P:regulation of canonical NF-kappaB signal transduction"/>
    <property type="evidence" value="ECO:0007669"/>
    <property type="project" value="TreeGrafter"/>
</dbReference>
<dbReference type="GO" id="GO:0008270">
    <property type="term" value="F:zinc ion binding"/>
    <property type="evidence" value="ECO:0007669"/>
    <property type="project" value="UniProtKB-KW"/>
</dbReference>
<dbReference type="PANTHER" id="PTHR10131:SF138">
    <property type="entry name" value="RE66324P"/>
    <property type="match status" value="1"/>
</dbReference>
<dbReference type="InterPro" id="IPR006642">
    <property type="entry name" value="Rad18_UBZ4"/>
</dbReference>
<evidence type="ECO:0000256" key="5">
    <source>
        <dbReference type="ARBA" id="ARBA00023204"/>
    </source>
</evidence>
<feature type="domain" description="UBZ4-type" evidence="7">
    <location>
        <begin position="384"/>
        <end position="408"/>
    </location>
</feature>
<dbReference type="EMBL" id="JARKHS020009182">
    <property type="protein sequence ID" value="KAK8780106.1"/>
    <property type="molecule type" value="Genomic_DNA"/>
</dbReference>
<protein>
    <recommendedName>
        <fullName evidence="7">UBZ4-type domain-containing protein</fullName>
    </recommendedName>
</protein>
<dbReference type="Proteomes" id="UP001321473">
    <property type="component" value="Unassembled WGS sequence"/>
</dbReference>
<gene>
    <name evidence="8" type="ORF">V5799_018552</name>
</gene>
<dbReference type="GO" id="GO:0009898">
    <property type="term" value="C:cytoplasmic side of plasma membrane"/>
    <property type="evidence" value="ECO:0007669"/>
    <property type="project" value="TreeGrafter"/>
</dbReference>
<dbReference type="InterPro" id="IPR013083">
    <property type="entry name" value="Znf_RING/FYVE/PHD"/>
</dbReference>
<keyword evidence="1" id="KW-0479">Metal-binding</keyword>
<keyword evidence="3" id="KW-0863">Zinc-finger</keyword>
<sequence length="452" mass="50354">MLPCRHLLCQPCYDRSGAKRDHCPLDEEPFQEEDVLWSTFCRDTILGRKVRCWNVENGCDAEDSASAMLEHFANACQFHVVSCPRCNEKVPHRDIARHQESACSPSCTREQQRGDNFANAFLEVKEALRKISQENASLHAKLDAFQKGLDINSVMDALSSTVASVATAAVEKTSAECRVHIEASIAEQLGQFSSRNVNVMAESEAPSGQVVSHECNQNIEGLKGEVLESLNDECVLTPVLHEPTPAQPTAPLLDEAEALELLANMSFSIHSDVFNVSTPYEWTIDDWKAFCLKSDRSMDYFTVATLPCRHFLCQPCYDLSVGRHGHCPLDMEPVQEEDVVWSTTSKDSLLGRKIRCWNAGNGCEVEDTATAMLDHFSNACQYHVVNCPRCGVRIQHRGIAHHLDTGCAEQRSREKPMDSGFDNALSEARKSLGKNSQGNASLDRMLDSFEER</sequence>
<feature type="domain" description="UBZ4-type" evidence="7">
    <location>
        <begin position="80"/>
        <end position="104"/>
    </location>
</feature>
<evidence type="ECO:0000256" key="6">
    <source>
        <dbReference type="SAM" id="MobiDB-lite"/>
    </source>
</evidence>
<evidence type="ECO:0000256" key="4">
    <source>
        <dbReference type="ARBA" id="ARBA00022833"/>
    </source>
</evidence>
<dbReference type="SUPFAM" id="SSF49599">
    <property type="entry name" value="TRAF domain-like"/>
    <property type="match status" value="2"/>
</dbReference>